<sequence>MRIWLALFFQISTIIHLKAQPKNEVVLSGRIISSNTNTEDVVVRNENSNTTTKTNQNGSFRIACKMGDVLNFSATHLETKRKKITLKEYESQTVFVEMTSKIIALDEVIISTNQAITAEKLHIIPENQKKYTPAERRLKTAGDFKPIHLLAILGGGMPLDPVINKISGRTKKLKKELEIEKKEKILERLKILYPNDYIQKKLSIPSKYIDAFRYFCIEDSTFVSHFTDGNQKLTALTLSELAITFNKNILSEE</sequence>
<protein>
    <submittedName>
        <fullName evidence="1">CarboxypepD_reg-like domain-containing protein</fullName>
    </submittedName>
</protein>
<dbReference type="Pfam" id="PF13715">
    <property type="entry name" value="CarbopepD_reg_2"/>
    <property type="match status" value="1"/>
</dbReference>
<accession>A0A1I4WU86</accession>
<dbReference type="SUPFAM" id="SSF49464">
    <property type="entry name" value="Carboxypeptidase regulatory domain-like"/>
    <property type="match status" value="1"/>
</dbReference>
<organism evidence="1 2">
    <name type="scientific">Flavobacterium succinicans</name>
    <dbReference type="NCBI Taxonomy" id="29536"/>
    <lineage>
        <taxon>Bacteria</taxon>
        <taxon>Pseudomonadati</taxon>
        <taxon>Bacteroidota</taxon>
        <taxon>Flavobacteriia</taxon>
        <taxon>Flavobacteriales</taxon>
        <taxon>Flavobacteriaceae</taxon>
        <taxon>Flavobacterium</taxon>
    </lineage>
</organism>
<evidence type="ECO:0000313" key="1">
    <source>
        <dbReference type="EMBL" id="SFN17378.1"/>
    </source>
</evidence>
<reference evidence="2" key="1">
    <citation type="submission" date="2016-10" db="EMBL/GenBank/DDBJ databases">
        <authorList>
            <person name="Varghese N."/>
            <person name="Submissions S."/>
        </authorList>
    </citation>
    <scope>NUCLEOTIDE SEQUENCE [LARGE SCALE GENOMIC DNA]</scope>
    <source>
        <strain evidence="2">DSM 4002</strain>
    </source>
</reference>
<evidence type="ECO:0000313" key="2">
    <source>
        <dbReference type="Proteomes" id="UP000182961"/>
    </source>
</evidence>
<dbReference type="InterPro" id="IPR008969">
    <property type="entry name" value="CarboxyPept-like_regulatory"/>
</dbReference>
<name>A0A1I4WU86_9FLAO</name>
<gene>
    <name evidence="1" type="ORF">SAMN05444143_107123</name>
</gene>
<keyword evidence="2" id="KW-1185">Reference proteome</keyword>
<dbReference type="eggNOG" id="ENOG502ZKUT">
    <property type="taxonomic scope" value="Bacteria"/>
</dbReference>
<dbReference type="EMBL" id="FOUT01000007">
    <property type="protein sequence ID" value="SFN17378.1"/>
    <property type="molecule type" value="Genomic_DNA"/>
</dbReference>
<proteinExistence type="predicted"/>
<dbReference type="Proteomes" id="UP000182961">
    <property type="component" value="Unassembled WGS sequence"/>
</dbReference>
<dbReference type="AlphaFoldDB" id="A0A1I4WU86"/>